<evidence type="ECO:0000313" key="5">
    <source>
        <dbReference type="EMBL" id="PWK05286.1"/>
    </source>
</evidence>
<dbReference type="Gene3D" id="3.90.470.20">
    <property type="entry name" value="4'-phosphopantetheinyl transferase domain"/>
    <property type="match status" value="2"/>
</dbReference>
<dbReference type="GO" id="GO:0019878">
    <property type="term" value="P:lysine biosynthetic process via aminoadipic acid"/>
    <property type="evidence" value="ECO:0007669"/>
    <property type="project" value="TreeGrafter"/>
</dbReference>
<dbReference type="Proteomes" id="UP000245634">
    <property type="component" value="Unassembled WGS sequence"/>
</dbReference>
<protein>
    <submittedName>
        <fullName evidence="5">4'-phosphopantetheinyl transferase</fullName>
    </submittedName>
</protein>
<proteinExistence type="inferred from homology"/>
<dbReference type="OrthoDB" id="9808281at2"/>
<reference evidence="5 6" key="1">
    <citation type="submission" date="2018-05" db="EMBL/GenBank/DDBJ databases">
        <title>Genomic Encyclopedia of Type Strains, Phase IV (KMG-IV): sequencing the most valuable type-strain genomes for metagenomic binning, comparative biology and taxonomic classification.</title>
        <authorList>
            <person name="Goeker M."/>
        </authorList>
    </citation>
    <scope>NUCLEOTIDE SEQUENCE [LARGE SCALE GENOMIC DNA]</scope>
    <source>
        <strain evidence="5 6">DSM 18773</strain>
    </source>
</reference>
<sequence>MHPIQQAEVYWLFVPTDWKVRDLEAHLDLLDAEERAVYERYRVDRKKIEFLLGRVLLKRLLAERLGCEVAEVRFVKNDYGKLFLNREAQPIQFNLTHSGQLIACAFAPLLIGVDVEEAQKDYLSVMPTVFTPDEQDYVRQATTSELQIKAFCRIWTRKEAYVKAVGKGLSISPDSFAVPIFDTYGGNAPDMVEETGVHRWAYYTCQPHDDYVLSLAVAADHVEAAVEDAEVYPMLRELDPYELLHFGNTNAKAR</sequence>
<feature type="domain" description="4'-phosphopantetheinyl transferase" evidence="3">
    <location>
        <begin position="111"/>
        <end position="215"/>
    </location>
</feature>
<evidence type="ECO:0000259" key="4">
    <source>
        <dbReference type="Pfam" id="PF22624"/>
    </source>
</evidence>
<dbReference type="PANTHER" id="PTHR12215:SF10">
    <property type="entry name" value="L-AMINOADIPATE-SEMIALDEHYDE DEHYDROGENASE-PHOSPHOPANTETHEINYL TRANSFERASE"/>
    <property type="match status" value="1"/>
</dbReference>
<organism evidence="5 6">
    <name type="scientific">Tumebacillus permanentifrigoris</name>
    <dbReference type="NCBI Taxonomy" id="378543"/>
    <lineage>
        <taxon>Bacteria</taxon>
        <taxon>Bacillati</taxon>
        <taxon>Bacillota</taxon>
        <taxon>Bacilli</taxon>
        <taxon>Bacillales</taxon>
        <taxon>Alicyclobacillaceae</taxon>
        <taxon>Tumebacillus</taxon>
    </lineage>
</organism>
<name>A0A316DQ44_9BACL</name>
<accession>A0A316DQ44</accession>
<dbReference type="InterPro" id="IPR050559">
    <property type="entry name" value="P-Pant_transferase_sf"/>
</dbReference>
<dbReference type="SUPFAM" id="SSF56214">
    <property type="entry name" value="4'-phosphopantetheinyl transferase"/>
    <property type="match status" value="2"/>
</dbReference>
<dbReference type="PANTHER" id="PTHR12215">
    <property type="entry name" value="PHOSPHOPANTETHEINE TRANSFERASE"/>
    <property type="match status" value="1"/>
</dbReference>
<dbReference type="AlphaFoldDB" id="A0A316DQ44"/>
<dbReference type="InterPro" id="IPR008278">
    <property type="entry name" value="4-PPantetheinyl_Trfase_dom"/>
</dbReference>
<dbReference type="Pfam" id="PF01648">
    <property type="entry name" value="ACPS"/>
    <property type="match status" value="1"/>
</dbReference>
<evidence type="ECO:0000256" key="1">
    <source>
        <dbReference type="ARBA" id="ARBA00010990"/>
    </source>
</evidence>
<keyword evidence="2 5" id="KW-0808">Transferase</keyword>
<dbReference type="GO" id="GO:0008897">
    <property type="term" value="F:holo-[acyl-carrier-protein] synthase activity"/>
    <property type="evidence" value="ECO:0007669"/>
    <property type="project" value="InterPro"/>
</dbReference>
<dbReference type="EMBL" id="QGGL01000024">
    <property type="protein sequence ID" value="PWK05286.1"/>
    <property type="molecule type" value="Genomic_DNA"/>
</dbReference>
<dbReference type="GO" id="GO:0005829">
    <property type="term" value="C:cytosol"/>
    <property type="evidence" value="ECO:0007669"/>
    <property type="project" value="TreeGrafter"/>
</dbReference>
<evidence type="ECO:0000259" key="3">
    <source>
        <dbReference type="Pfam" id="PF01648"/>
    </source>
</evidence>
<dbReference type="InterPro" id="IPR055066">
    <property type="entry name" value="AASDHPPT_N"/>
</dbReference>
<dbReference type="Pfam" id="PF22624">
    <property type="entry name" value="AASDHPPT_N"/>
    <property type="match status" value="1"/>
</dbReference>
<comment type="caution">
    <text evidence="5">The sequence shown here is derived from an EMBL/GenBank/DDBJ whole genome shotgun (WGS) entry which is preliminary data.</text>
</comment>
<gene>
    <name evidence="5" type="ORF">C7459_12435</name>
</gene>
<dbReference type="RefSeq" id="WP_109691155.1">
    <property type="nucleotide sequence ID" value="NZ_QGGL01000024.1"/>
</dbReference>
<dbReference type="InterPro" id="IPR037143">
    <property type="entry name" value="4-PPantetheinyl_Trfase_dom_sf"/>
</dbReference>
<comment type="similarity">
    <text evidence="1">Belongs to the P-Pant transferase superfamily. Gsp/Sfp/HetI/AcpT family.</text>
</comment>
<evidence type="ECO:0000256" key="2">
    <source>
        <dbReference type="ARBA" id="ARBA00022679"/>
    </source>
</evidence>
<feature type="domain" description="4'-phosphopantetheinyl transferase N-terminal" evidence="4">
    <location>
        <begin position="21"/>
        <end position="105"/>
    </location>
</feature>
<keyword evidence="6" id="KW-1185">Reference proteome</keyword>
<evidence type="ECO:0000313" key="6">
    <source>
        <dbReference type="Proteomes" id="UP000245634"/>
    </source>
</evidence>
<dbReference type="GO" id="GO:0000287">
    <property type="term" value="F:magnesium ion binding"/>
    <property type="evidence" value="ECO:0007669"/>
    <property type="project" value="InterPro"/>
</dbReference>